<feature type="compositionally biased region" description="Basic and acidic residues" evidence="1">
    <location>
        <begin position="144"/>
        <end position="155"/>
    </location>
</feature>
<protein>
    <submittedName>
        <fullName evidence="2">Uncharacterized protein</fullName>
    </submittedName>
</protein>
<sequence>MGDATKELADRILAFDLSKGGRKRKSPVVLVREYLRRRAWWAREVEGAGWPFGDLAAAIDPTVRADPELVHRVRTSFPYPVFPMVRDTWEWALHFRALQEAGAELPDLPDPFEPLLLMYERGDGFSMSQPSFIDVAGTGVRRGRLTDHLDPEPRAPMDPAELDALDMPRPEGA</sequence>
<evidence type="ECO:0000313" key="2">
    <source>
        <dbReference type="EMBL" id="MFC7329866.1"/>
    </source>
</evidence>
<dbReference type="EMBL" id="JBHTBH010000009">
    <property type="protein sequence ID" value="MFC7329866.1"/>
    <property type="molecule type" value="Genomic_DNA"/>
</dbReference>
<feature type="region of interest" description="Disordered" evidence="1">
    <location>
        <begin position="143"/>
        <end position="173"/>
    </location>
</feature>
<comment type="caution">
    <text evidence="2">The sequence shown here is derived from an EMBL/GenBank/DDBJ whole genome shotgun (WGS) entry which is preliminary data.</text>
</comment>
<gene>
    <name evidence="2" type="ORF">ACFQRF_19205</name>
</gene>
<dbReference type="RefSeq" id="WP_379872513.1">
    <property type="nucleotide sequence ID" value="NZ_JBHTBH010000009.1"/>
</dbReference>
<proteinExistence type="predicted"/>
<name>A0ABW2KIT6_9ACTN</name>
<evidence type="ECO:0000313" key="3">
    <source>
        <dbReference type="Proteomes" id="UP001596540"/>
    </source>
</evidence>
<reference evidence="3" key="1">
    <citation type="journal article" date="2019" name="Int. J. Syst. Evol. Microbiol.">
        <title>The Global Catalogue of Microorganisms (GCM) 10K type strain sequencing project: providing services to taxonomists for standard genome sequencing and annotation.</title>
        <authorList>
            <consortium name="The Broad Institute Genomics Platform"/>
            <consortium name="The Broad Institute Genome Sequencing Center for Infectious Disease"/>
            <person name="Wu L."/>
            <person name="Ma J."/>
        </authorList>
    </citation>
    <scope>NUCLEOTIDE SEQUENCE [LARGE SCALE GENOMIC DNA]</scope>
    <source>
        <strain evidence="3">CGMCC 4.7382</strain>
    </source>
</reference>
<organism evidence="2 3">
    <name type="scientific">Marinactinospora rubrisoli</name>
    <dbReference type="NCBI Taxonomy" id="2715399"/>
    <lineage>
        <taxon>Bacteria</taxon>
        <taxon>Bacillati</taxon>
        <taxon>Actinomycetota</taxon>
        <taxon>Actinomycetes</taxon>
        <taxon>Streptosporangiales</taxon>
        <taxon>Nocardiopsidaceae</taxon>
        <taxon>Marinactinospora</taxon>
    </lineage>
</organism>
<dbReference type="Proteomes" id="UP001596540">
    <property type="component" value="Unassembled WGS sequence"/>
</dbReference>
<keyword evidence="3" id="KW-1185">Reference proteome</keyword>
<accession>A0ABW2KIT6</accession>
<evidence type="ECO:0000256" key="1">
    <source>
        <dbReference type="SAM" id="MobiDB-lite"/>
    </source>
</evidence>